<dbReference type="AlphaFoldDB" id="A0A2J6RI30"/>
<proteinExistence type="predicted"/>
<evidence type="ECO:0000256" key="1">
    <source>
        <dbReference type="SAM" id="MobiDB-lite"/>
    </source>
</evidence>
<name>A0A2J6RI30_HYAVF</name>
<organism evidence="2 3">
    <name type="scientific">Hyaloscypha variabilis (strain UAMH 11265 / GT02V1 / F)</name>
    <name type="common">Meliniomyces variabilis</name>
    <dbReference type="NCBI Taxonomy" id="1149755"/>
    <lineage>
        <taxon>Eukaryota</taxon>
        <taxon>Fungi</taxon>
        <taxon>Dikarya</taxon>
        <taxon>Ascomycota</taxon>
        <taxon>Pezizomycotina</taxon>
        <taxon>Leotiomycetes</taxon>
        <taxon>Helotiales</taxon>
        <taxon>Hyaloscyphaceae</taxon>
        <taxon>Hyaloscypha</taxon>
        <taxon>Hyaloscypha variabilis</taxon>
    </lineage>
</organism>
<dbReference type="EMBL" id="KZ613948">
    <property type="protein sequence ID" value="PMD38160.1"/>
    <property type="molecule type" value="Genomic_DNA"/>
</dbReference>
<sequence>MPGVQRVLSVPGWERSDKSLRTREARASILTRVLRVSCSRHMEKQIHCTARLNGRARPPGSSGFGISRVRRGSKTRPQIKNQPPHENILPTARNHSIPHSQLALRLQIRDSASLRALHNQN</sequence>
<feature type="region of interest" description="Disordered" evidence="1">
    <location>
        <begin position="53"/>
        <end position="96"/>
    </location>
</feature>
<reference evidence="2 3" key="1">
    <citation type="submission" date="2016-04" db="EMBL/GenBank/DDBJ databases">
        <title>A degradative enzymes factory behind the ericoid mycorrhizal symbiosis.</title>
        <authorList>
            <consortium name="DOE Joint Genome Institute"/>
            <person name="Martino E."/>
            <person name="Morin E."/>
            <person name="Grelet G."/>
            <person name="Kuo A."/>
            <person name="Kohler A."/>
            <person name="Daghino S."/>
            <person name="Barry K."/>
            <person name="Choi C."/>
            <person name="Cichocki N."/>
            <person name="Clum A."/>
            <person name="Copeland A."/>
            <person name="Hainaut M."/>
            <person name="Haridas S."/>
            <person name="Labutti K."/>
            <person name="Lindquist E."/>
            <person name="Lipzen A."/>
            <person name="Khouja H.-R."/>
            <person name="Murat C."/>
            <person name="Ohm R."/>
            <person name="Olson A."/>
            <person name="Spatafora J."/>
            <person name="Veneault-Fourrey C."/>
            <person name="Henrissat B."/>
            <person name="Grigoriev I."/>
            <person name="Martin F."/>
            <person name="Perotto S."/>
        </authorList>
    </citation>
    <scope>NUCLEOTIDE SEQUENCE [LARGE SCALE GENOMIC DNA]</scope>
    <source>
        <strain evidence="2 3">F</strain>
    </source>
</reference>
<accession>A0A2J6RI30</accession>
<dbReference type="Proteomes" id="UP000235786">
    <property type="component" value="Unassembled WGS sequence"/>
</dbReference>
<evidence type="ECO:0000313" key="3">
    <source>
        <dbReference type="Proteomes" id="UP000235786"/>
    </source>
</evidence>
<evidence type="ECO:0000313" key="2">
    <source>
        <dbReference type="EMBL" id="PMD38160.1"/>
    </source>
</evidence>
<gene>
    <name evidence="2" type="ORF">L207DRAFT_62850</name>
</gene>
<protein>
    <submittedName>
        <fullName evidence="2">Uncharacterized protein</fullName>
    </submittedName>
</protein>
<keyword evidence="3" id="KW-1185">Reference proteome</keyword>